<organism evidence="2 3">
    <name type="scientific">Tetracentron sinense</name>
    <name type="common">Spur-leaf</name>
    <dbReference type="NCBI Taxonomy" id="13715"/>
    <lineage>
        <taxon>Eukaryota</taxon>
        <taxon>Viridiplantae</taxon>
        <taxon>Streptophyta</taxon>
        <taxon>Embryophyta</taxon>
        <taxon>Tracheophyta</taxon>
        <taxon>Spermatophyta</taxon>
        <taxon>Magnoliopsida</taxon>
        <taxon>Trochodendrales</taxon>
        <taxon>Trochodendraceae</taxon>
        <taxon>Tetracentron</taxon>
    </lineage>
</organism>
<dbReference type="OMA" id="FCISACV"/>
<dbReference type="Proteomes" id="UP000655225">
    <property type="component" value="Unassembled WGS sequence"/>
</dbReference>
<sequence length="265" mass="30385">MMLEMHLHEMQIELENLVWDKKELEERLQIAIKDRRIIESILAEFEEEHDKAIYQIELQEGELQELKDENFRLNEIQEKGLWNFKARDDPGSGQKDNFGIPLLTEYGIPSLKAGYSESGVILQNLMHRDAWEDKNGFKIRSRDFLTNMNVDEALNQCRKVALSQSLFSAFLSLLVGMIIWEAEDPCVPLVVALFTVVGMSLKSVVEFFSTIKNKPASDAVALLSFNWFILGTLTYPTLPRVAHMLAPHARIIVERIFSWLGLSSS</sequence>
<feature type="coiled-coil region" evidence="1">
    <location>
        <begin position="7"/>
        <end position="76"/>
    </location>
</feature>
<dbReference type="OrthoDB" id="1937632at2759"/>
<comment type="caution">
    <text evidence="2">The sequence shown here is derived from an EMBL/GenBank/DDBJ whole genome shotgun (WGS) entry which is preliminary data.</text>
</comment>
<keyword evidence="1" id="KW-0175">Coiled coil</keyword>
<proteinExistence type="predicted"/>
<keyword evidence="3" id="KW-1185">Reference proteome</keyword>
<accession>A0A835D1Z8</accession>
<reference evidence="2 3" key="1">
    <citation type="submission" date="2020-04" db="EMBL/GenBank/DDBJ databases">
        <title>Plant Genome Project.</title>
        <authorList>
            <person name="Zhang R.-G."/>
        </authorList>
    </citation>
    <scope>NUCLEOTIDE SEQUENCE [LARGE SCALE GENOMIC DNA]</scope>
    <source>
        <strain evidence="2">YNK0</strain>
        <tissue evidence="2">Leaf</tissue>
    </source>
</reference>
<protein>
    <submittedName>
        <fullName evidence="2">Uncharacterized protein</fullName>
    </submittedName>
</protein>
<dbReference type="PANTHER" id="PTHR36073">
    <property type="match status" value="1"/>
</dbReference>
<name>A0A835D1Z8_TETSI</name>
<evidence type="ECO:0000313" key="2">
    <source>
        <dbReference type="EMBL" id="KAF8380842.1"/>
    </source>
</evidence>
<gene>
    <name evidence="2" type="ORF">HHK36_028337</name>
</gene>
<dbReference type="PANTHER" id="PTHR36073:SF1">
    <property type="entry name" value="OS01G0962100 PROTEIN"/>
    <property type="match status" value="1"/>
</dbReference>
<dbReference type="EMBL" id="JABCRI010000021">
    <property type="protein sequence ID" value="KAF8380842.1"/>
    <property type="molecule type" value="Genomic_DNA"/>
</dbReference>
<evidence type="ECO:0000256" key="1">
    <source>
        <dbReference type="SAM" id="Coils"/>
    </source>
</evidence>
<dbReference type="AlphaFoldDB" id="A0A835D1Z8"/>
<evidence type="ECO:0000313" key="3">
    <source>
        <dbReference type="Proteomes" id="UP000655225"/>
    </source>
</evidence>